<evidence type="ECO:0000313" key="1">
    <source>
        <dbReference type="EMBL" id="KAJ7683753.1"/>
    </source>
</evidence>
<name>A0AAD7D8U8_MYCRO</name>
<organism evidence="1 2">
    <name type="scientific">Mycena rosella</name>
    <name type="common">Pink bonnet</name>
    <name type="synonym">Agaricus rosellus</name>
    <dbReference type="NCBI Taxonomy" id="1033263"/>
    <lineage>
        <taxon>Eukaryota</taxon>
        <taxon>Fungi</taxon>
        <taxon>Dikarya</taxon>
        <taxon>Basidiomycota</taxon>
        <taxon>Agaricomycotina</taxon>
        <taxon>Agaricomycetes</taxon>
        <taxon>Agaricomycetidae</taxon>
        <taxon>Agaricales</taxon>
        <taxon>Marasmiineae</taxon>
        <taxon>Mycenaceae</taxon>
        <taxon>Mycena</taxon>
    </lineage>
</organism>
<feature type="non-terminal residue" evidence="1">
    <location>
        <position position="95"/>
    </location>
</feature>
<reference evidence="1" key="1">
    <citation type="submission" date="2023-03" db="EMBL/GenBank/DDBJ databases">
        <title>Massive genome expansion in bonnet fungi (Mycena s.s.) driven by repeated elements and novel gene families across ecological guilds.</title>
        <authorList>
            <consortium name="Lawrence Berkeley National Laboratory"/>
            <person name="Harder C.B."/>
            <person name="Miyauchi S."/>
            <person name="Viragh M."/>
            <person name="Kuo A."/>
            <person name="Thoen E."/>
            <person name="Andreopoulos B."/>
            <person name="Lu D."/>
            <person name="Skrede I."/>
            <person name="Drula E."/>
            <person name="Henrissat B."/>
            <person name="Morin E."/>
            <person name="Kohler A."/>
            <person name="Barry K."/>
            <person name="LaButti K."/>
            <person name="Morin E."/>
            <person name="Salamov A."/>
            <person name="Lipzen A."/>
            <person name="Mereny Z."/>
            <person name="Hegedus B."/>
            <person name="Baldrian P."/>
            <person name="Stursova M."/>
            <person name="Weitz H."/>
            <person name="Taylor A."/>
            <person name="Grigoriev I.V."/>
            <person name="Nagy L.G."/>
            <person name="Martin F."/>
            <person name="Kauserud H."/>
        </authorList>
    </citation>
    <scope>NUCLEOTIDE SEQUENCE</scope>
    <source>
        <strain evidence="1">CBHHK067</strain>
    </source>
</reference>
<gene>
    <name evidence="1" type="ORF">B0H17DRAFT_903939</name>
</gene>
<protein>
    <submittedName>
        <fullName evidence="1">Uncharacterized protein</fullName>
    </submittedName>
</protein>
<keyword evidence="2" id="KW-1185">Reference proteome</keyword>
<comment type="caution">
    <text evidence="1">The sequence shown here is derived from an EMBL/GenBank/DDBJ whole genome shotgun (WGS) entry which is preliminary data.</text>
</comment>
<accession>A0AAD7D8U8</accession>
<evidence type="ECO:0000313" key="2">
    <source>
        <dbReference type="Proteomes" id="UP001221757"/>
    </source>
</evidence>
<proteinExistence type="predicted"/>
<dbReference type="AlphaFoldDB" id="A0AAD7D8U8"/>
<dbReference type="Proteomes" id="UP001221757">
    <property type="component" value="Unassembled WGS sequence"/>
</dbReference>
<feature type="non-terminal residue" evidence="1">
    <location>
        <position position="1"/>
    </location>
</feature>
<sequence length="95" mass="9942">CCVCGKNVAGPDRQNHMGAHIFLSQRGLQEGQVSPTYPCGFCGKTTSNGGCSLAIRGGKATSSCHEVYEFQIAAASKSTVTKPCTNVPIRCTLCT</sequence>
<dbReference type="EMBL" id="JARKIE010000105">
    <property type="protein sequence ID" value="KAJ7683753.1"/>
    <property type="molecule type" value="Genomic_DNA"/>
</dbReference>